<keyword evidence="4" id="KW-1185">Reference proteome</keyword>
<dbReference type="EMBL" id="PUHQ01000017">
    <property type="protein sequence ID" value="KAG0663920.1"/>
    <property type="molecule type" value="Genomic_DNA"/>
</dbReference>
<evidence type="ECO:0000256" key="1">
    <source>
        <dbReference type="SAM" id="MobiDB-lite"/>
    </source>
</evidence>
<keyword evidence="2" id="KW-0472">Membrane</keyword>
<accession>A0A9P6W3V1</accession>
<feature type="region of interest" description="Disordered" evidence="1">
    <location>
        <begin position="188"/>
        <end position="243"/>
    </location>
</feature>
<evidence type="ECO:0000313" key="4">
    <source>
        <dbReference type="Proteomes" id="UP000777482"/>
    </source>
</evidence>
<proteinExistence type="predicted"/>
<feature type="transmembrane region" description="Helical" evidence="2">
    <location>
        <begin position="97"/>
        <end position="115"/>
    </location>
</feature>
<dbReference type="Proteomes" id="UP000777482">
    <property type="component" value="Unassembled WGS sequence"/>
</dbReference>
<feature type="compositionally biased region" description="Polar residues" evidence="1">
    <location>
        <begin position="200"/>
        <end position="210"/>
    </location>
</feature>
<keyword evidence="2" id="KW-1133">Transmembrane helix</keyword>
<dbReference type="OrthoDB" id="2590973at2759"/>
<sequence>MYLRWARITFFLLTTALCITEIGLAAWSLSYGHDKQDLAKHTLPGASLDLSDAFAVGGAVTAAAAVSTLLCLGMLVWTLVKPARAETLRSVRIKEGLFVFVLCFFLGTLIPATYYCATKSGVVSAPGIPSSLINQILKSMGESLAYSSQTPIKSYVIVGWIAFLSTAISLVLVSIAARKTLKYGPDVAGPLETPLHNEESTTAASSTRPSINEKAAPAPVAEDSSAAPAPAVEQTKEVPTATV</sequence>
<evidence type="ECO:0000313" key="3">
    <source>
        <dbReference type="EMBL" id="KAG0663920.1"/>
    </source>
</evidence>
<feature type="transmembrane region" description="Helical" evidence="2">
    <location>
        <begin position="56"/>
        <end position="77"/>
    </location>
</feature>
<protein>
    <submittedName>
        <fullName evidence="3">Uncharacterized protein</fullName>
    </submittedName>
</protein>
<dbReference type="AlphaFoldDB" id="A0A9P6W3V1"/>
<reference evidence="3 4" key="1">
    <citation type="submission" date="2020-11" db="EMBL/GenBank/DDBJ databases">
        <title>Kefir isolates.</title>
        <authorList>
            <person name="Marcisauskas S."/>
            <person name="Kim Y."/>
            <person name="Blasche S."/>
        </authorList>
    </citation>
    <scope>NUCLEOTIDE SEQUENCE [LARGE SCALE GENOMIC DNA]</scope>
    <source>
        <strain evidence="3 4">KR</strain>
    </source>
</reference>
<organism evidence="3 4">
    <name type="scientific">Rhodotorula mucilaginosa</name>
    <name type="common">Yeast</name>
    <name type="synonym">Rhodotorula rubra</name>
    <dbReference type="NCBI Taxonomy" id="5537"/>
    <lineage>
        <taxon>Eukaryota</taxon>
        <taxon>Fungi</taxon>
        <taxon>Dikarya</taxon>
        <taxon>Basidiomycota</taxon>
        <taxon>Pucciniomycotina</taxon>
        <taxon>Microbotryomycetes</taxon>
        <taxon>Sporidiobolales</taxon>
        <taxon>Sporidiobolaceae</taxon>
        <taxon>Rhodotorula</taxon>
    </lineage>
</organism>
<evidence type="ECO:0000256" key="2">
    <source>
        <dbReference type="SAM" id="Phobius"/>
    </source>
</evidence>
<gene>
    <name evidence="3" type="ORF">C6P46_002146</name>
</gene>
<keyword evidence="2" id="KW-0812">Transmembrane</keyword>
<feature type="transmembrane region" description="Helical" evidence="2">
    <location>
        <begin position="155"/>
        <end position="177"/>
    </location>
</feature>
<name>A0A9P6W3V1_RHOMI</name>
<comment type="caution">
    <text evidence="3">The sequence shown here is derived from an EMBL/GenBank/DDBJ whole genome shotgun (WGS) entry which is preliminary data.</text>
</comment>